<dbReference type="EMBL" id="CM017698">
    <property type="protein sequence ID" value="TYG93461.1"/>
    <property type="molecule type" value="Genomic_DNA"/>
</dbReference>
<dbReference type="AlphaFoldDB" id="A0A5D2EIM2"/>
<protein>
    <submittedName>
        <fullName evidence="2">Uncharacterized protein</fullName>
    </submittedName>
</protein>
<dbReference type="EMBL" id="CM017698">
    <property type="protein sequence ID" value="TYG93464.1"/>
    <property type="molecule type" value="Genomic_DNA"/>
</dbReference>
<feature type="transmembrane region" description="Helical" evidence="1">
    <location>
        <begin position="45"/>
        <end position="71"/>
    </location>
</feature>
<reference evidence="2 3" key="1">
    <citation type="submission" date="2019-06" db="EMBL/GenBank/DDBJ databases">
        <title>WGS assembly of Gossypium darwinii.</title>
        <authorList>
            <person name="Chen Z.J."/>
            <person name="Sreedasyam A."/>
            <person name="Ando A."/>
            <person name="Song Q."/>
            <person name="De L."/>
            <person name="Hulse-Kemp A."/>
            <person name="Ding M."/>
            <person name="Ye W."/>
            <person name="Kirkbride R."/>
            <person name="Jenkins J."/>
            <person name="Plott C."/>
            <person name="Lovell J."/>
            <person name="Lin Y.-M."/>
            <person name="Vaughn R."/>
            <person name="Liu B."/>
            <person name="Li W."/>
            <person name="Simpson S."/>
            <person name="Scheffler B."/>
            <person name="Saski C."/>
            <person name="Grover C."/>
            <person name="Hu G."/>
            <person name="Conover J."/>
            <person name="Carlson J."/>
            <person name="Shu S."/>
            <person name="Boston L."/>
            <person name="Williams M."/>
            <person name="Peterson D."/>
            <person name="Mcgee K."/>
            <person name="Jones D."/>
            <person name="Wendel J."/>
            <person name="Stelly D."/>
            <person name="Grimwood J."/>
            <person name="Schmutz J."/>
        </authorList>
    </citation>
    <scope>NUCLEOTIDE SEQUENCE [LARGE SCALE GENOMIC DNA]</scope>
    <source>
        <strain evidence="2">1808015.09</strain>
    </source>
</reference>
<evidence type="ECO:0000313" key="2">
    <source>
        <dbReference type="EMBL" id="TYG93464.1"/>
    </source>
</evidence>
<keyword evidence="1" id="KW-0472">Membrane</keyword>
<dbReference type="Proteomes" id="UP000323506">
    <property type="component" value="Chromosome A11"/>
</dbReference>
<accession>A0A5D2EIM2</accession>
<keyword evidence="1" id="KW-0812">Transmembrane</keyword>
<keyword evidence="3" id="KW-1185">Reference proteome</keyword>
<gene>
    <name evidence="2" type="ORF">ES288_A11G112500v1</name>
</gene>
<sequence length="83" mass="9753">MGSFENFENFTNCQSSNGWKLLISLDIFYQLSHLFYSFDNSTAQYFILCYLLLETSSLPIFLVWVSCPLFFCSHITVNRFLIL</sequence>
<dbReference type="EMBL" id="CM017698">
    <property type="protein sequence ID" value="TYG93463.1"/>
    <property type="molecule type" value="Genomic_DNA"/>
</dbReference>
<evidence type="ECO:0000313" key="3">
    <source>
        <dbReference type="Proteomes" id="UP000323506"/>
    </source>
</evidence>
<evidence type="ECO:0000256" key="1">
    <source>
        <dbReference type="SAM" id="Phobius"/>
    </source>
</evidence>
<organism evidence="2 3">
    <name type="scientific">Gossypium darwinii</name>
    <name type="common">Darwin's cotton</name>
    <name type="synonym">Gossypium barbadense var. darwinii</name>
    <dbReference type="NCBI Taxonomy" id="34276"/>
    <lineage>
        <taxon>Eukaryota</taxon>
        <taxon>Viridiplantae</taxon>
        <taxon>Streptophyta</taxon>
        <taxon>Embryophyta</taxon>
        <taxon>Tracheophyta</taxon>
        <taxon>Spermatophyta</taxon>
        <taxon>Magnoliopsida</taxon>
        <taxon>eudicotyledons</taxon>
        <taxon>Gunneridae</taxon>
        <taxon>Pentapetalae</taxon>
        <taxon>rosids</taxon>
        <taxon>malvids</taxon>
        <taxon>Malvales</taxon>
        <taxon>Malvaceae</taxon>
        <taxon>Malvoideae</taxon>
        <taxon>Gossypium</taxon>
    </lineage>
</organism>
<name>A0A5D2EIM2_GOSDA</name>
<dbReference type="EMBL" id="CM017698">
    <property type="protein sequence ID" value="TYG93462.1"/>
    <property type="molecule type" value="Genomic_DNA"/>
</dbReference>
<proteinExistence type="predicted"/>
<keyword evidence="1" id="KW-1133">Transmembrane helix</keyword>